<comment type="caution">
    <text evidence="2">The sequence shown here is derived from an EMBL/GenBank/DDBJ whole genome shotgun (WGS) entry which is preliminary data.</text>
</comment>
<gene>
    <name evidence="2" type="ORF">BG55_21730</name>
</gene>
<dbReference type="OrthoDB" id="1115105at2"/>
<reference evidence="2 3" key="1">
    <citation type="submission" date="2014-02" db="EMBL/GenBank/DDBJ databases">
        <title>Draft genome of Erwinia mallotivora strain BT-MARDI, a papaya dieback pathogen.</title>
        <authorList>
            <person name="Redzuan R."/>
            <person name="Abu Bakar N."/>
            <person name="Badrun R."/>
            <person name="Mohd Raih M.F."/>
            <person name="Rozano L."/>
            <person name="Mat Amin N."/>
        </authorList>
    </citation>
    <scope>NUCLEOTIDE SEQUENCE [LARGE SCALE GENOMIC DNA]</scope>
    <source>
        <strain evidence="2 3">BT-MARDI</strain>
    </source>
</reference>
<keyword evidence="3" id="KW-1185">Reference proteome</keyword>
<evidence type="ECO:0000313" key="3">
    <source>
        <dbReference type="Proteomes" id="UP000019918"/>
    </source>
</evidence>
<evidence type="ECO:0000313" key="2">
    <source>
        <dbReference type="EMBL" id="EXU73458.1"/>
    </source>
</evidence>
<name>A0A014N213_9GAMM</name>
<dbReference type="Pfam" id="PF12680">
    <property type="entry name" value="SnoaL_2"/>
    <property type="match status" value="1"/>
</dbReference>
<dbReference type="Proteomes" id="UP000019918">
    <property type="component" value="Unassembled WGS sequence"/>
</dbReference>
<protein>
    <submittedName>
        <fullName evidence="2">Transcriptional regulator</fullName>
    </submittedName>
</protein>
<dbReference type="Gene3D" id="3.10.450.50">
    <property type="match status" value="1"/>
</dbReference>
<accession>A0A014N213</accession>
<evidence type="ECO:0000259" key="1">
    <source>
        <dbReference type="Pfam" id="PF12680"/>
    </source>
</evidence>
<dbReference type="InterPro" id="IPR037401">
    <property type="entry name" value="SnoaL-like"/>
</dbReference>
<dbReference type="EMBL" id="JFHN01000075">
    <property type="protein sequence ID" value="EXU73458.1"/>
    <property type="molecule type" value="Genomic_DNA"/>
</dbReference>
<sequence length="143" mass="16830">MTQQATLERLVTLYQQLDKIDLSQLAEIYHDDICLIDPVAEHIRLHVVENYFASLLNNLHYCRFEVSECHLFNGTALLIWQMIYAHPALQRGSEQHLSGSSHLRFRDEKIIFQRDYYDMGAMLYEKIPVLGSVIRQLKKRLQP</sequence>
<organism evidence="2 3">
    <name type="scientific">Erwinia mallotivora</name>
    <dbReference type="NCBI Taxonomy" id="69222"/>
    <lineage>
        <taxon>Bacteria</taxon>
        <taxon>Pseudomonadati</taxon>
        <taxon>Pseudomonadota</taxon>
        <taxon>Gammaproteobacteria</taxon>
        <taxon>Enterobacterales</taxon>
        <taxon>Erwiniaceae</taxon>
        <taxon>Erwinia</taxon>
    </lineage>
</organism>
<proteinExistence type="predicted"/>
<feature type="domain" description="SnoaL-like" evidence="1">
    <location>
        <begin position="13"/>
        <end position="111"/>
    </location>
</feature>
<dbReference type="InterPro" id="IPR032710">
    <property type="entry name" value="NTF2-like_dom_sf"/>
</dbReference>
<dbReference type="AlphaFoldDB" id="A0A014N213"/>
<dbReference type="SUPFAM" id="SSF54427">
    <property type="entry name" value="NTF2-like"/>
    <property type="match status" value="1"/>
</dbReference>
<dbReference type="STRING" id="69222.BG55_21730"/>
<dbReference type="RefSeq" id="WP_034941452.1">
    <property type="nucleotide sequence ID" value="NZ_JFHN01000075.1"/>
</dbReference>
<dbReference type="PATRIC" id="fig|69222.5.peg.4437"/>